<keyword evidence="2" id="KW-1185">Reference proteome</keyword>
<comment type="caution">
    <text evidence="1">The sequence shown here is derived from an EMBL/GenBank/DDBJ whole genome shotgun (WGS) entry which is preliminary data.</text>
</comment>
<gene>
    <name evidence="1" type="ORF">EDD18DRAFT_1362299</name>
</gene>
<accession>A0AA39PG07</accession>
<dbReference type="Proteomes" id="UP001175228">
    <property type="component" value="Unassembled WGS sequence"/>
</dbReference>
<evidence type="ECO:0000313" key="2">
    <source>
        <dbReference type="Proteomes" id="UP001175228"/>
    </source>
</evidence>
<name>A0AA39PG07_9AGAR</name>
<proteinExistence type="predicted"/>
<dbReference type="AlphaFoldDB" id="A0AA39PG07"/>
<evidence type="ECO:0000313" key="1">
    <source>
        <dbReference type="EMBL" id="KAK0482899.1"/>
    </source>
</evidence>
<reference evidence="1" key="1">
    <citation type="submission" date="2023-06" db="EMBL/GenBank/DDBJ databases">
        <authorList>
            <consortium name="Lawrence Berkeley National Laboratory"/>
            <person name="Ahrendt S."/>
            <person name="Sahu N."/>
            <person name="Indic B."/>
            <person name="Wong-Bajracharya J."/>
            <person name="Merenyi Z."/>
            <person name="Ke H.-M."/>
            <person name="Monk M."/>
            <person name="Kocsube S."/>
            <person name="Drula E."/>
            <person name="Lipzen A."/>
            <person name="Balint B."/>
            <person name="Henrissat B."/>
            <person name="Andreopoulos B."/>
            <person name="Martin F.M."/>
            <person name="Harder C.B."/>
            <person name="Rigling D."/>
            <person name="Ford K.L."/>
            <person name="Foster G.D."/>
            <person name="Pangilinan J."/>
            <person name="Papanicolaou A."/>
            <person name="Barry K."/>
            <person name="LaButti K."/>
            <person name="Viragh M."/>
            <person name="Koriabine M."/>
            <person name="Yan M."/>
            <person name="Riley R."/>
            <person name="Champramary S."/>
            <person name="Plett K.L."/>
            <person name="Tsai I.J."/>
            <person name="Slot J."/>
            <person name="Sipos G."/>
            <person name="Plett J."/>
            <person name="Nagy L.G."/>
            <person name="Grigoriev I.V."/>
        </authorList>
    </citation>
    <scope>NUCLEOTIDE SEQUENCE</scope>
    <source>
        <strain evidence="1">HWK02</strain>
    </source>
</reference>
<dbReference type="EMBL" id="JAUEPU010000063">
    <property type="protein sequence ID" value="KAK0482899.1"/>
    <property type="molecule type" value="Genomic_DNA"/>
</dbReference>
<organism evidence="1 2">
    <name type="scientific">Armillaria luteobubalina</name>
    <dbReference type="NCBI Taxonomy" id="153913"/>
    <lineage>
        <taxon>Eukaryota</taxon>
        <taxon>Fungi</taxon>
        <taxon>Dikarya</taxon>
        <taxon>Basidiomycota</taxon>
        <taxon>Agaricomycotina</taxon>
        <taxon>Agaricomycetes</taxon>
        <taxon>Agaricomycetidae</taxon>
        <taxon>Agaricales</taxon>
        <taxon>Marasmiineae</taxon>
        <taxon>Physalacriaceae</taxon>
        <taxon>Armillaria</taxon>
    </lineage>
</organism>
<protein>
    <submittedName>
        <fullName evidence="1">Uncharacterized protein</fullName>
    </submittedName>
</protein>
<sequence>MARDMEDAMMAPRKRVYTDNYEAFICIVHEWSFIHLLKQAGIWNNTVGWKAAEPASCMVDCFACPHPGVNIPVKVDLDLPNTWEDTLFVGMDVNFKLERFEVSSEEKDPGLGCALACFVDMKAFNNHLKLFDKQILQV</sequence>